<gene>
    <name evidence="1" type="ORF">FQV37_2552</name>
</gene>
<keyword evidence="2" id="KW-1185">Reference proteome</keyword>
<reference evidence="1 2" key="1">
    <citation type="submission" date="2019-09" db="EMBL/GenBank/DDBJ databases">
        <title>Draft genome sequence of Psychrobacter nivimaris LAMA 639, in search for biotechnological relevant genes.</title>
        <authorList>
            <person name="Lima A.O.S."/>
            <person name="Staloch B.E.K."/>
            <person name="Freitas R.C."/>
            <person name="Niero H."/>
            <person name="Silva M.A.C."/>
        </authorList>
    </citation>
    <scope>NUCLEOTIDE SEQUENCE [LARGE SCALE GENOMIC DNA]</scope>
    <source>
        <strain evidence="1 2">LAMA 639</strain>
    </source>
</reference>
<dbReference type="EMBL" id="VZIZ01000007">
    <property type="protein sequence ID" value="KAF0569527.1"/>
    <property type="molecule type" value="Genomic_DNA"/>
</dbReference>
<name>A0A6N7C3Y3_9GAMM</name>
<evidence type="ECO:0000313" key="1">
    <source>
        <dbReference type="EMBL" id="KAF0569527.1"/>
    </source>
</evidence>
<proteinExistence type="predicted"/>
<comment type="caution">
    <text evidence="1">The sequence shown here is derived from an EMBL/GenBank/DDBJ whole genome shotgun (WGS) entry which is preliminary data.</text>
</comment>
<evidence type="ECO:0000313" key="2">
    <source>
        <dbReference type="Proteomes" id="UP000471465"/>
    </source>
</evidence>
<sequence>MSNLRYALGYEVDGNLKILTENDSILFAKHSNGKSSINPDMNKVMYFDDKESAIKEAESQGHEVNGYQLMMYTCDENAPTYIDRNGEGYE</sequence>
<accession>A0A6N7C3Y3</accession>
<dbReference type="RefSeq" id="WP_160021202.1">
    <property type="nucleotide sequence ID" value="NZ_VZIZ01000007.1"/>
</dbReference>
<dbReference type="Proteomes" id="UP000471465">
    <property type="component" value="Unassembled WGS sequence"/>
</dbReference>
<organism evidence="1 2">
    <name type="scientific">Psychrobacter nivimaris</name>
    <dbReference type="NCBI Taxonomy" id="281738"/>
    <lineage>
        <taxon>Bacteria</taxon>
        <taxon>Pseudomonadati</taxon>
        <taxon>Pseudomonadota</taxon>
        <taxon>Gammaproteobacteria</taxon>
        <taxon>Moraxellales</taxon>
        <taxon>Moraxellaceae</taxon>
        <taxon>Psychrobacter</taxon>
    </lineage>
</organism>
<dbReference type="AlphaFoldDB" id="A0A6N7C3Y3"/>
<protein>
    <submittedName>
        <fullName evidence="1">Uncharacterized protein</fullName>
    </submittedName>
</protein>